<dbReference type="InterPro" id="IPR012340">
    <property type="entry name" value="NA-bd_OB-fold"/>
</dbReference>
<feature type="region of interest" description="Disordered" evidence="9">
    <location>
        <begin position="1"/>
        <end position="27"/>
    </location>
</feature>
<evidence type="ECO:0000256" key="2">
    <source>
        <dbReference type="ARBA" id="ARBA00022490"/>
    </source>
</evidence>
<keyword evidence="6 7" id="KW-0648">Protein biosynthesis</keyword>
<dbReference type="CDD" id="cd04451">
    <property type="entry name" value="S1_IF1"/>
    <property type="match status" value="1"/>
</dbReference>
<evidence type="ECO:0000256" key="3">
    <source>
        <dbReference type="ARBA" id="ARBA00022540"/>
    </source>
</evidence>
<evidence type="ECO:0000256" key="6">
    <source>
        <dbReference type="ARBA" id="ARBA00022917"/>
    </source>
</evidence>
<dbReference type="GO" id="GO:0019843">
    <property type="term" value="F:rRNA binding"/>
    <property type="evidence" value="ECO:0007669"/>
    <property type="project" value="UniProtKB-UniRule"/>
</dbReference>
<keyword evidence="4 7" id="KW-0699">rRNA-binding</keyword>
<proteinExistence type="inferred from homology"/>
<dbReference type="AlphaFoldDB" id="A0A6P2NWC7"/>
<sequence length="126" mass="13689">MARLNEPTPGSLPAAVPLQGAAPGRSPRLRSITLSGGIGLAKEELLELDGIVDEVLPDSKYRVTLENGVVVGAYASGRMRKNHIRILAGDRVTLELSVYDLTKGRINFRHKDANSPRPPRTGQPRR</sequence>
<evidence type="ECO:0000313" key="11">
    <source>
        <dbReference type="EMBL" id="VWC04173.1"/>
    </source>
</evidence>
<accession>A0A6P2NWC7</accession>
<dbReference type="GO" id="GO:0005829">
    <property type="term" value="C:cytosol"/>
    <property type="evidence" value="ECO:0007669"/>
    <property type="project" value="TreeGrafter"/>
</dbReference>
<evidence type="ECO:0000313" key="12">
    <source>
        <dbReference type="Proteomes" id="UP000494170"/>
    </source>
</evidence>
<comment type="similarity">
    <text evidence="1 7">Belongs to the IF-1 family.</text>
</comment>
<dbReference type="Pfam" id="PF01176">
    <property type="entry name" value="eIF-1a"/>
    <property type="match status" value="1"/>
</dbReference>
<feature type="region of interest" description="Disordered" evidence="9">
    <location>
        <begin position="107"/>
        <end position="126"/>
    </location>
</feature>
<dbReference type="PANTHER" id="PTHR33370">
    <property type="entry name" value="TRANSLATION INITIATION FACTOR IF-1, CHLOROPLASTIC"/>
    <property type="match status" value="1"/>
</dbReference>
<reference evidence="11 12" key="1">
    <citation type="submission" date="2019-09" db="EMBL/GenBank/DDBJ databases">
        <authorList>
            <person name="Depoorter E."/>
        </authorList>
    </citation>
    <scope>NUCLEOTIDE SEQUENCE [LARGE SCALE GENOMIC DNA]</scope>
    <source>
        <strain evidence="11">LMG 6863</strain>
    </source>
</reference>
<feature type="compositionally biased region" description="Pro residues" evidence="9">
    <location>
        <begin position="116"/>
        <end position="126"/>
    </location>
</feature>
<evidence type="ECO:0000256" key="4">
    <source>
        <dbReference type="ARBA" id="ARBA00022730"/>
    </source>
</evidence>
<dbReference type="EMBL" id="CABVPY010000037">
    <property type="protein sequence ID" value="VWC04173.1"/>
    <property type="molecule type" value="Genomic_DNA"/>
</dbReference>
<evidence type="ECO:0000256" key="5">
    <source>
        <dbReference type="ARBA" id="ARBA00022884"/>
    </source>
</evidence>
<dbReference type="Gene3D" id="2.40.50.140">
    <property type="entry name" value="Nucleic acid-binding proteins"/>
    <property type="match status" value="1"/>
</dbReference>
<comment type="subcellular location">
    <subcellularLocation>
        <location evidence="7">Cytoplasm</location>
    </subcellularLocation>
</comment>
<organism evidence="11 12">
    <name type="scientific">Burkholderia lata (strain ATCC 17760 / DSM 23089 / LMG 22485 / NCIMB 9086 / R18194 / 383)</name>
    <dbReference type="NCBI Taxonomy" id="482957"/>
    <lineage>
        <taxon>Bacteria</taxon>
        <taxon>Pseudomonadati</taxon>
        <taxon>Pseudomonadota</taxon>
        <taxon>Betaproteobacteria</taxon>
        <taxon>Burkholderiales</taxon>
        <taxon>Burkholderiaceae</taxon>
        <taxon>Burkholderia</taxon>
        <taxon>Burkholderia cepacia complex</taxon>
    </lineage>
</organism>
<comment type="subunit">
    <text evidence="7">Component of the 30S ribosomal translation pre-initiation complex which assembles on the 30S ribosome in the order IF-2 and IF-3, IF-1 and N-formylmethionyl-tRNA(fMet); mRNA recruitment can occur at any time during PIC assembly.</text>
</comment>
<keyword evidence="2 7" id="KW-0963">Cytoplasm</keyword>
<evidence type="ECO:0000259" key="10">
    <source>
        <dbReference type="PROSITE" id="PS50832"/>
    </source>
</evidence>
<dbReference type="HAMAP" id="MF_00075">
    <property type="entry name" value="IF_1"/>
    <property type="match status" value="1"/>
</dbReference>
<dbReference type="PROSITE" id="PS50832">
    <property type="entry name" value="S1_IF1_TYPE"/>
    <property type="match status" value="1"/>
</dbReference>
<name>A0A6P2NWC7_BURL3</name>
<gene>
    <name evidence="7" type="primary">infA</name>
    <name evidence="11" type="ORF">BLA6863_05018</name>
</gene>
<dbReference type="GO" id="GO:0003743">
    <property type="term" value="F:translation initiation factor activity"/>
    <property type="evidence" value="ECO:0007669"/>
    <property type="project" value="UniProtKB-UniRule"/>
</dbReference>
<comment type="function">
    <text evidence="7">One of the essential components for the initiation of protein synthesis. Stabilizes the binding of IF-2 and IF-3 on the 30S subunit to which N-formylmethionyl-tRNA(fMet) subsequently binds. Helps modulate mRNA selection, yielding the 30S pre-initiation complex (PIC). Upon addition of the 50S ribosomal subunit IF-1, IF-2 and IF-3 are released leaving the mature 70S translation initiation complex.</text>
</comment>
<protein>
    <recommendedName>
        <fullName evidence="7 8">Translation initiation factor IF-1</fullName>
    </recommendedName>
</protein>
<evidence type="ECO:0000256" key="1">
    <source>
        <dbReference type="ARBA" id="ARBA00010939"/>
    </source>
</evidence>
<keyword evidence="5 7" id="KW-0694">RNA-binding</keyword>
<dbReference type="SUPFAM" id="SSF50249">
    <property type="entry name" value="Nucleic acid-binding proteins"/>
    <property type="match status" value="1"/>
</dbReference>
<keyword evidence="3 7" id="KW-0396">Initiation factor</keyword>
<evidence type="ECO:0000256" key="7">
    <source>
        <dbReference type="HAMAP-Rule" id="MF_00075"/>
    </source>
</evidence>
<dbReference type="InterPro" id="IPR006196">
    <property type="entry name" value="RNA-binding_domain_S1_IF1"/>
</dbReference>
<dbReference type="InterPro" id="IPR004368">
    <property type="entry name" value="TIF_IF1"/>
</dbReference>
<evidence type="ECO:0000256" key="9">
    <source>
        <dbReference type="SAM" id="MobiDB-lite"/>
    </source>
</evidence>
<dbReference type="NCBIfam" id="TIGR00008">
    <property type="entry name" value="infA"/>
    <property type="match status" value="1"/>
</dbReference>
<feature type="domain" description="S1-like" evidence="10">
    <location>
        <begin position="36"/>
        <end position="111"/>
    </location>
</feature>
<dbReference type="Proteomes" id="UP000494170">
    <property type="component" value="Unassembled WGS sequence"/>
</dbReference>
<dbReference type="GO" id="GO:0043022">
    <property type="term" value="F:ribosome binding"/>
    <property type="evidence" value="ECO:0007669"/>
    <property type="project" value="UniProtKB-UniRule"/>
</dbReference>
<dbReference type="PANTHER" id="PTHR33370:SF1">
    <property type="entry name" value="TRANSLATION INITIATION FACTOR IF-1, CHLOROPLASTIC"/>
    <property type="match status" value="1"/>
</dbReference>
<dbReference type="FunFam" id="2.40.50.140:FF:000002">
    <property type="entry name" value="Translation initiation factor IF-1"/>
    <property type="match status" value="1"/>
</dbReference>
<evidence type="ECO:0000256" key="8">
    <source>
        <dbReference type="NCBIfam" id="TIGR00008"/>
    </source>
</evidence>